<dbReference type="InterPro" id="IPR041700">
    <property type="entry name" value="OMP_b-brl_3"/>
</dbReference>
<evidence type="ECO:0000259" key="2">
    <source>
        <dbReference type="Pfam" id="PF14905"/>
    </source>
</evidence>
<evidence type="ECO:0000313" key="4">
    <source>
        <dbReference type="Proteomes" id="UP000077667"/>
    </source>
</evidence>
<dbReference type="Gene3D" id="2.60.40.1120">
    <property type="entry name" value="Carboxypeptidase-like, regulatory domain"/>
    <property type="match status" value="1"/>
</dbReference>
<evidence type="ECO:0000256" key="1">
    <source>
        <dbReference type="SAM" id="SignalP"/>
    </source>
</evidence>
<keyword evidence="4" id="KW-1185">Reference proteome</keyword>
<protein>
    <recommendedName>
        <fullName evidence="2">Outer membrane protein beta-barrel domain-containing protein</fullName>
    </recommendedName>
</protein>
<sequence>MRLKTYVALLLFISLAGISRAQVNGSVKGQLTDTAEHKDLTNALVAVLSPKDSTLISFTRTGKDGTFTIPDLDTGSYLVMISHPYFADIFETATVSGSQPSDIGTLNLFSKIQMMKEVIVKTDAAIRVKGDTTIFAADSFKVKEGANVEELLRKLPGITVDRNGKITAMGETVKNVLVDGEEFFGSDPGIATKNLRADIVKNVEVYDKKSDQATFTGIDDGVRDKTINLKLKEDKKKGYFGKIEAGGGLKGNAEGDQDKFNNAIMLNAFKGKRKLAAYGIMSNTGTLNLNWDDAQKYGGANIQASDNGDYFYSTNMDWNSATGIPTNWNAGLHYSNKFNKDMHSVNGGYKITKINAPAFQRQNSRYFYPDTSYNTNSTTTSYNTNIKQSLNATYEVKLDSMNTLKLTATGNRNETNSSFVNDYETLTTNNDTTLNKQNRHGSSNIVSNSVNSNLLWMHKFKKQYRTLSVNAGFNYFGTDNNSINFSSVDYYRNNEAASNKTIDQNTLSDNQTTNFSAKISYTEPLAKDFYMELNYAFGINRNRNNRTVYGKGVTGAYNSIIDSLSNDYQFNNISNTPGINFRRNSKKYDFSFGTRVGFTNYEQINETMSTAVRYNFTNYFPQANFRYKFKPSESINFYYYGSTSAPSLSQLQPILDYSDPLNLYIGNPDLKPSFNNRFQLFYNSFQMLKQRNIYANILFNTTSNAFVQRSWLQDSIRYYQTVNTNGNATFNAYMGYGFKIKKPDIRLDFSPQYGWSRNVDFAGVSFSDVAKNITTTSRYGLGLGFNKSKPDKFDIYVRPSVFYNKADATINSSANFKYWSATLYASANLQLPKNFELSTDAFGNYQQKYQQFAGNASYTKWNAYLSKKFNKNKYEAKFSVYDILDQNKGYSFTSNSFVFSETYRTTLRRFWMLSFIWNINKTGGGPAATK</sequence>
<gene>
    <name evidence="3" type="ORF">A8C56_04610</name>
</gene>
<accession>A0A1A9HYA7</accession>
<dbReference type="OrthoDB" id="606930at2"/>
<dbReference type="Pfam" id="PF14905">
    <property type="entry name" value="OMP_b-brl_3"/>
    <property type="match status" value="1"/>
</dbReference>
<organism evidence="3 4">
    <name type="scientific">Niabella ginsenosidivorans</name>
    <dbReference type="NCBI Taxonomy" id="1176587"/>
    <lineage>
        <taxon>Bacteria</taxon>
        <taxon>Pseudomonadati</taxon>
        <taxon>Bacteroidota</taxon>
        <taxon>Chitinophagia</taxon>
        <taxon>Chitinophagales</taxon>
        <taxon>Chitinophagaceae</taxon>
        <taxon>Niabella</taxon>
    </lineage>
</organism>
<dbReference type="EMBL" id="CP015772">
    <property type="protein sequence ID" value="ANH80356.1"/>
    <property type="molecule type" value="Genomic_DNA"/>
</dbReference>
<dbReference type="InterPro" id="IPR013784">
    <property type="entry name" value="Carb-bd-like_fold"/>
</dbReference>
<feature type="chain" id="PRO_5008389604" description="Outer membrane protein beta-barrel domain-containing protein" evidence="1">
    <location>
        <begin position="22"/>
        <end position="930"/>
    </location>
</feature>
<dbReference type="Pfam" id="PF13620">
    <property type="entry name" value="CarboxypepD_reg"/>
    <property type="match status" value="1"/>
</dbReference>
<dbReference type="SUPFAM" id="SSF49452">
    <property type="entry name" value="Starch-binding domain-like"/>
    <property type="match status" value="1"/>
</dbReference>
<dbReference type="RefSeq" id="WP_067752662.1">
    <property type="nucleotide sequence ID" value="NZ_CP015772.1"/>
</dbReference>
<proteinExistence type="predicted"/>
<dbReference type="SUPFAM" id="SSF56935">
    <property type="entry name" value="Porins"/>
    <property type="match status" value="1"/>
</dbReference>
<feature type="signal peptide" evidence="1">
    <location>
        <begin position="1"/>
        <end position="21"/>
    </location>
</feature>
<dbReference type="AlphaFoldDB" id="A0A1A9HYA7"/>
<dbReference type="STRING" id="1176587.A8C56_04610"/>
<dbReference type="KEGG" id="nia:A8C56_04610"/>
<reference evidence="3 4" key="1">
    <citation type="submission" date="2016-05" db="EMBL/GenBank/DDBJ databases">
        <title>Niabella ginsenosidivorans BS26 whole genome sequencing.</title>
        <authorList>
            <person name="Im W.T."/>
            <person name="Siddiqi M.Z."/>
        </authorList>
    </citation>
    <scope>NUCLEOTIDE SEQUENCE [LARGE SCALE GENOMIC DNA]</scope>
    <source>
        <strain evidence="3 4">BS26</strain>
    </source>
</reference>
<evidence type="ECO:0000313" key="3">
    <source>
        <dbReference type="EMBL" id="ANH80356.1"/>
    </source>
</evidence>
<dbReference type="Proteomes" id="UP000077667">
    <property type="component" value="Chromosome"/>
</dbReference>
<feature type="domain" description="Outer membrane protein beta-barrel" evidence="2">
    <location>
        <begin position="458"/>
        <end position="917"/>
    </location>
</feature>
<name>A0A1A9HYA7_9BACT</name>
<dbReference type="GO" id="GO:0030246">
    <property type="term" value="F:carbohydrate binding"/>
    <property type="evidence" value="ECO:0007669"/>
    <property type="project" value="InterPro"/>
</dbReference>
<keyword evidence="1" id="KW-0732">Signal</keyword>